<dbReference type="Proteomes" id="UP001610063">
    <property type="component" value="Unassembled WGS sequence"/>
</dbReference>
<dbReference type="EMBL" id="JBIPKE010000019">
    <property type="protein sequence ID" value="MFH6985237.1"/>
    <property type="molecule type" value="Genomic_DNA"/>
</dbReference>
<dbReference type="RefSeq" id="WP_395418712.1">
    <property type="nucleotide sequence ID" value="NZ_JBIPKE010000019.1"/>
</dbReference>
<dbReference type="SMART" id="SM01235">
    <property type="entry name" value="Haem_bd"/>
    <property type="match status" value="1"/>
</dbReference>
<reference evidence="2 3" key="1">
    <citation type="journal article" date="2013" name="Int. J. Syst. Evol. Microbiol.">
        <title>Marinoscillum luteum sp. nov., isolated from marine sediment.</title>
        <authorList>
            <person name="Cha I.T."/>
            <person name="Park S.J."/>
            <person name="Kim S.J."/>
            <person name="Kim J.G."/>
            <person name="Jung M.Y."/>
            <person name="Shin K.S."/>
            <person name="Kwon K.K."/>
            <person name="Yang S.H."/>
            <person name="Seo Y.S."/>
            <person name="Rhee S.K."/>
        </authorList>
    </citation>
    <scope>NUCLEOTIDE SEQUENCE [LARGE SCALE GENOMIC DNA]</scope>
    <source>
        <strain evidence="2 3">KCTC 23939</strain>
    </source>
</reference>
<gene>
    <name evidence="2" type="ORF">ACHKAR_17425</name>
</gene>
<evidence type="ECO:0000313" key="2">
    <source>
        <dbReference type="EMBL" id="MFH6985237.1"/>
    </source>
</evidence>
<protein>
    <submittedName>
        <fullName evidence="2">Heme-binding domain-containing protein</fullName>
    </submittedName>
</protein>
<evidence type="ECO:0000259" key="1">
    <source>
        <dbReference type="SMART" id="SM01235"/>
    </source>
</evidence>
<proteinExistence type="predicted"/>
<dbReference type="InterPro" id="IPR025992">
    <property type="entry name" value="Haem-bd"/>
</dbReference>
<accession>A0ABW7ND05</accession>
<organism evidence="2 3">
    <name type="scientific">Marinoscillum luteum</name>
    <dbReference type="NCBI Taxonomy" id="861051"/>
    <lineage>
        <taxon>Bacteria</taxon>
        <taxon>Pseudomonadati</taxon>
        <taxon>Bacteroidota</taxon>
        <taxon>Cytophagia</taxon>
        <taxon>Cytophagales</taxon>
        <taxon>Reichenbachiellaceae</taxon>
        <taxon>Marinoscillum</taxon>
    </lineage>
</organism>
<dbReference type="Pfam" id="PF14376">
    <property type="entry name" value="Haem_bd"/>
    <property type="match status" value="1"/>
</dbReference>
<name>A0ABW7ND05_9BACT</name>
<sequence length="153" mass="17468">MKKWIKRIAYFLLLGLIIIQFFPGEKPAVSADNPGDIHNEVLVNPEVSGILKAACYDCHSNETNYPWYASVAPVSWLVIHDTNEGRDELNFSEWATYSAKRKHHKLEEVIEMVEEGEMPLAVYNITHPEGRLTDAQIEALISWAKARMEEITL</sequence>
<keyword evidence="3" id="KW-1185">Reference proteome</keyword>
<feature type="domain" description="Haem-binding" evidence="1">
    <location>
        <begin position="13"/>
        <end position="148"/>
    </location>
</feature>
<evidence type="ECO:0000313" key="3">
    <source>
        <dbReference type="Proteomes" id="UP001610063"/>
    </source>
</evidence>
<comment type="caution">
    <text evidence="2">The sequence shown here is derived from an EMBL/GenBank/DDBJ whole genome shotgun (WGS) entry which is preliminary data.</text>
</comment>